<protein>
    <submittedName>
        <fullName evidence="1">Uncharacterized protein</fullName>
    </submittedName>
</protein>
<sequence length="400" mass="45238">MMRYWKTTAFIAVMVLSIGVYYIGADGPKPDYYIQTLSGDKQEAANIIVDGRYKSDPISIDLGGSSYESGSFFRSLDRLAYDSPTLNQLAQDHSSFLRGIRGIDNFTENEQMIGHVGLDIRSTENPGDQKLIFKVSLYDKESKDNSSFQVIVPKKIRGGNGYCGIDYVWLEAQAINVITWEPYKSSYELHLYRFSLDQKSLLQDKIMNPDEMEDTNLGLLIGGRYEQDSLKHNRNVIFQRYFYDNNDTKTVSHKELVAYDLNNDKLEQIENDQLNEMLSSNMDSELYSALTGDVITLTKVIGNHDLQIVRYQIAEKKMLGEFTLSLKDLRLTVGGIYSVTVKDDRAYVLGSSNTTGFTQMPVVNAIDLNTGKIVYQGSIQAKSDEAIKTSLSLYKISFKL</sequence>
<dbReference type="OrthoDB" id="2433869at2"/>
<evidence type="ECO:0000313" key="2">
    <source>
        <dbReference type="Proteomes" id="UP000295418"/>
    </source>
</evidence>
<organism evidence="1 2">
    <name type="scientific">Paenibacillus albiflavus</name>
    <dbReference type="NCBI Taxonomy" id="2545760"/>
    <lineage>
        <taxon>Bacteria</taxon>
        <taxon>Bacillati</taxon>
        <taxon>Bacillota</taxon>
        <taxon>Bacilli</taxon>
        <taxon>Bacillales</taxon>
        <taxon>Paenibacillaceae</taxon>
        <taxon>Paenibacillus</taxon>
    </lineage>
</organism>
<dbReference type="RefSeq" id="WP_132415716.1">
    <property type="nucleotide sequence ID" value="NZ_SKFG01000001.1"/>
</dbReference>
<reference evidence="1 2" key="1">
    <citation type="submission" date="2019-03" db="EMBL/GenBank/DDBJ databases">
        <authorList>
            <person name="Kim M.K.M."/>
        </authorList>
    </citation>
    <scope>NUCLEOTIDE SEQUENCE [LARGE SCALE GENOMIC DNA]</scope>
    <source>
        <strain evidence="1 2">18JY21-1</strain>
    </source>
</reference>
<dbReference type="AlphaFoldDB" id="A0A4R4ELN0"/>
<evidence type="ECO:0000313" key="1">
    <source>
        <dbReference type="EMBL" id="TCZ80929.1"/>
    </source>
</evidence>
<gene>
    <name evidence="1" type="ORF">E0485_01180</name>
</gene>
<dbReference type="EMBL" id="SKFG01000001">
    <property type="protein sequence ID" value="TCZ80929.1"/>
    <property type="molecule type" value="Genomic_DNA"/>
</dbReference>
<dbReference type="Proteomes" id="UP000295418">
    <property type="component" value="Unassembled WGS sequence"/>
</dbReference>
<comment type="caution">
    <text evidence="1">The sequence shown here is derived from an EMBL/GenBank/DDBJ whole genome shotgun (WGS) entry which is preliminary data.</text>
</comment>
<name>A0A4R4ELN0_9BACL</name>
<keyword evidence="2" id="KW-1185">Reference proteome</keyword>
<accession>A0A4R4ELN0</accession>
<proteinExistence type="predicted"/>